<dbReference type="Pfam" id="PF04290">
    <property type="entry name" value="DctQ"/>
    <property type="match status" value="1"/>
</dbReference>
<keyword evidence="5 9" id="KW-0812">Transmembrane</keyword>
<keyword evidence="14" id="KW-1185">Reference proteome</keyword>
<evidence type="ECO:0000256" key="4">
    <source>
        <dbReference type="ARBA" id="ARBA00022519"/>
    </source>
</evidence>
<dbReference type="PANTHER" id="PTHR35011:SF2">
    <property type="entry name" value="2,3-DIKETO-L-GULONATE TRAP TRANSPORTER SMALL PERMEASE PROTEIN YIAM"/>
    <property type="match status" value="1"/>
</dbReference>
<feature type="transmembrane region" description="Helical" evidence="9">
    <location>
        <begin position="146"/>
        <end position="167"/>
    </location>
</feature>
<evidence type="ECO:0000256" key="2">
    <source>
        <dbReference type="ARBA" id="ARBA00022448"/>
    </source>
</evidence>
<feature type="transmembrane region" description="Helical" evidence="9">
    <location>
        <begin position="48"/>
        <end position="65"/>
    </location>
</feature>
<gene>
    <name evidence="11" type="ORF">CJO09_14775</name>
    <name evidence="12" type="ORF">CJP73_16160</name>
</gene>
<comment type="similarity">
    <text evidence="8 9">Belongs to the TRAP transporter small permease family.</text>
</comment>
<reference evidence="13 14" key="1">
    <citation type="submission" date="2017-08" db="EMBL/GenBank/DDBJ databases">
        <title>Pusillimonas indicus sp. nov., a member of the family Alcaligenaceae isolated from surface seawater.</title>
        <authorList>
            <person name="Li J."/>
        </authorList>
    </citation>
    <scope>NUCLEOTIDE SEQUENCE [LARGE SCALE GENOMIC DNA]</scope>
    <source>
        <strain evidence="11 14">17-4A</strain>
        <strain evidence="12 13">L52-1-41</strain>
    </source>
</reference>
<proteinExistence type="inferred from homology"/>
<accession>A0A3A1YNL6</accession>
<name>A0A3A1YNL6_9BURK</name>
<dbReference type="EMBL" id="NQYH01000028">
    <property type="protein sequence ID" value="RIY38829.1"/>
    <property type="molecule type" value="Genomic_DNA"/>
</dbReference>
<evidence type="ECO:0000256" key="8">
    <source>
        <dbReference type="ARBA" id="ARBA00038436"/>
    </source>
</evidence>
<comment type="subunit">
    <text evidence="9">The complex comprises the extracytoplasmic solute receptor protein and the two transmembrane proteins.</text>
</comment>
<keyword evidence="3" id="KW-1003">Cell membrane</keyword>
<keyword evidence="2 9" id="KW-0813">Transport</keyword>
<comment type="subcellular location">
    <subcellularLocation>
        <location evidence="1 9">Cell inner membrane</location>
        <topology evidence="1 9">Multi-pass membrane protein</topology>
    </subcellularLocation>
</comment>
<dbReference type="GO" id="GO:0005886">
    <property type="term" value="C:plasma membrane"/>
    <property type="evidence" value="ECO:0007669"/>
    <property type="project" value="UniProtKB-SubCell"/>
</dbReference>
<dbReference type="OrthoDB" id="4964541at2"/>
<evidence type="ECO:0000313" key="13">
    <source>
        <dbReference type="Proteomes" id="UP000266206"/>
    </source>
</evidence>
<dbReference type="Proteomes" id="UP000266206">
    <property type="component" value="Unassembled WGS sequence"/>
</dbReference>
<dbReference type="InterPro" id="IPR055348">
    <property type="entry name" value="DctQ"/>
</dbReference>
<evidence type="ECO:0000256" key="3">
    <source>
        <dbReference type="ARBA" id="ARBA00022475"/>
    </source>
</evidence>
<evidence type="ECO:0000256" key="1">
    <source>
        <dbReference type="ARBA" id="ARBA00004429"/>
    </source>
</evidence>
<dbReference type="RefSeq" id="WP_114421553.1">
    <property type="nucleotide sequence ID" value="NZ_CP170494.1"/>
</dbReference>
<keyword evidence="4 9" id="KW-0997">Cell inner membrane</keyword>
<comment type="function">
    <text evidence="9">Part of the tripartite ATP-independent periplasmic (TRAP) transport system.</text>
</comment>
<evidence type="ECO:0000259" key="10">
    <source>
        <dbReference type="Pfam" id="PF04290"/>
    </source>
</evidence>
<dbReference type="GO" id="GO:0022857">
    <property type="term" value="F:transmembrane transporter activity"/>
    <property type="evidence" value="ECO:0007669"/>
    <property type="project" value="UniProtKB-UniRule"/>
</dbReference>
<dbReference type="EMBL" id="NQOU01000008">
    <property type="protein sequence ID" value="RII81847.1"/>
    <property type="molecule type" value="Genomic_DNA"/>
</dbReference>
<dbReference type="AlphaFoldDB" id="A0A3A1YNL6"/>
<protein>
    <recommendedName>
        <fullName evidence="9">TRAP transporter small permease protein</fullName>
    </recommendedName>
</protein>
<dbReference type="PANTHER" id="PTHR35011">
    <property type="entry name" value="2,3-DIKETO-L-GULONATE TRAP TRANSPORTER SMALL PERMEASE PROTEIN YIAM"/>
    <property type="match status" value="1"/>
</dbReference>
<feature type="domain" description="Tripartite ATP-independent periplasmic transporters DctQ component" evidence="10">
    <location>
        <begin position="25"/>
        <end position="170"/>
    </location>
</feature>
<feature type="transmembrane region" description="Helical" evidence="9">
    <location>
        <begin position="12"/>
        <end position="33"/>
    </location>
</feature>
<comment type="caution">
    <text evidence="12">The sequence shown here is derived from an EMBL/GenBank/DDBJ whole genome shotgun (WGS) entry which is preliminary data.</text>
</comment>
<keyword evidence="7 9" id="KW-0472">Membrane</keyword>
<sequence length="184" mass="21227">MLQRLSTRLAQIELVLAGFFALLVTILIIYNVITRAMNNSQFWVDEAAIFAMIWMLFLGTAVLLKQRQAVAVTALVDVLPRKWRRIVGVFVDLSVLLFGILLLVFCWKWYAPLDMIQAGFDKDAFSAETFNFMYQQKAVTLPMFKFWAWLIVPYFAVSLCFHTLVNLMNDPRGHYMDESEGQAL</sequence>
<keyword evidence="6 9" id="KW-1133">Transmembrane helix</keyword>
<dbReference type="InterPro" id="IPR007387">
    <property type="entry name" value="TRAP_DctQ"/>
</dbReference>
<evidence type="ECO:0000313" key="14">
    <source>
        <dbReference type="Proteomes" id="UP000266483"/>
    </source>
</evidence>
<feature type="transmembrane region" description="Helical" evidence="9">
    <location>
        <begin position="86"/>
        <end position="110"/>
    </location>
</feature>
<dbReference type="GO" id="GO:0015740">
    <property type="term" value="P:C4-dicarboxylate transport"/>
    <property type="evidence" value="ECO:0007669"/>
    <property type="project" value="TreeGrafter"/>
</dbReference>
<evidence type="ECO:0000256" key="9">
    <source>
        <dbReference type="RuleBase" id="RU369079"/>
    </source>
</evidence>
<evidence type="ECO:0000313" key="11">
    <source>
        <dbReference type="EMBL" id="RII81847.1"/>
    </source>
</evidence>
<evidence type="ECO:0000313" key="12">
    <source>
        <dbReference type="EMBL" id="RIY38829.1"/>
    </source>
</evidence>
<organism evidence="12 13">
    <name type="scientific">Neopusillimonas maritima</name>
    <dbReference type="NCBI Taxonomy" id="2026239"/>
    <lineage>
        <taxon>Bacteria</taxon>
        <taxon>Pseudomonadati</taxon>
        <taxon>Pseudomonadota</taxon>
        <taxon>Betaproteobacteria</taxon>
        <taxon>Burkholderiales</taxon>
        <taxon>Alcaligenaceae</taxon>
        <taxon>Neopusillimonas</taxon>
    </lineage>
</organism>
<dbReference type="Proteomes" id="UP000266483">
    <property type="component" value="Unassembled WGS sequence"/>
</dbReference>
<evidence type="ECO:0000256" key="7">
    <source>
        <dbReference type="ARBA" id="ARBA00023136"/>
    </source>
</evidence>
<evidence type="ECO:0000256" key="5">
    <source>
        <dbReference type="ARBA" id="ARBA00022692"/>
    </source>
</evidence>
<evidence type="ECO:0000256" key="6">
    <source>
        <dbReference type="ARBA" id="ARBA00022989"/>
    </source>
</evidence>